<evidence type="ECO:0000313" key="3">
    <source>
        <dbReference type="Proteomes" id="UP000030364"/>
    </source>
</evidence>
<dbReference type="STRING" id="276.THFILI_04635"/>
<feature type="transmembrane region" description="Helical" evidence="1">
    <location>
        <begin position="231"/>
        <end position="251"/>
    </location>
</feature>
<evidence type="ECO:0000256" key="1">
    <source>
        <dbReference type="SAM" id="Phobius"/>
    </source>
</evidence>
<feature type="transmembrane region" description="Helical" evidence="1">
    <location>
        <begin position="165"/>
        <end position="186"/>
    </location>
</feature>
<feature type="transmembrane region" description="Helical" evidence="1">
    <location>
        <begin position="100"/>
        <end position="125"/>
    </location>
</feature>
<proteinExistence type="predicted"/>
<dbReference type="AlphaFoldDB" id="A0A0A2WV34"/>
<dbReference type="Pfam" id="PF12730">
    <property type="entry name" value="ABC2_membrane_4"/>
    <property type="match status" value="1"/>
</dbReference>
<organism evidence="2 3">
    <name type="scientific">Thermus filiformis</name>
    <dbReference type="NCBI Taxonomy" id="276"/>
    <lineage>
        <taxon>Bacteria</taxon>
        <taxon>Thermotogati</taxon>
        <taxon>Deinococcota</taxon>
        <taxon>Deinococci</taxon>
        <taxon>Thermales</taxon>
        <taxon>Thermaceae</taxon>
        <taxon>Thermus</taxon>
    </lineage>
</organism>
<keyword evidence="1" id="KW-0812">Transmembrane</keyword>
<name>A0A0A2WV34_THEFI</name>
<accession>A0A0A2WV34</accession>
<dbReference type="PANTHER" id="PTHR37305">
    <property type="entry name" value="INTEGRAL MEMBRANE PROTEIN-RELATED"/>
    <property type="match status" value="1"/>
</dbReference>
<keyword evidence="1" id="KW-0472">Membrane</keyword>
<feature type="transmembrane region" description="Helical" evidence="1">
    <location>
        <begin position="193"/>
        <end position="211"/>
    </location>
</feature>
<keyword evidence="1" id="KW-1133">Transmembrane helix</keyword>
<gene>
    <name evidence="2" type="ORF">THFILI_04635</name>
</gene>
<dbReference type="RefSeq" id="WP_038061877.1">
    <property type="nucleotide sequence ID" value="NZ_JPSL02000038.1"/>
</dbReference>
<dbReference type="OrthoDB" id="25572at2"/>
<dbReference type="PATRIC" id="fig|276.5.peg.542"/>
<feature type="transmembrane region" description="Helical" evidence="1">
    <location>
        <begin position="52"/>
        <end position="79"/>
    </location>
</feature>
<protein>
    <submittedName>
        <fullName evidence="2">ABC transporter permease</fullName>
    </submittedName>
</protein>
<dbReference type="Proteomes" id="UP000030364">
    <property type="component" value="Unassembled WGS sequence"/>
</dbReference>
<dbReference type="EMBL" id="JPSL02000038">
    <property type="protein sequence ID" value="KGQ22632.1"/>
    <property type="molecule type" value="Genomic_DNA"/>
</dbReference>
<dbReference type="PANTHER" id="PTHR37305:SF1">
    <property type="entry name" value="MEMBRANE PROTEIN"/>
    <property type="match status" value="1"/>
</dbReference>
<comment type="caution">
    <text evidence="2">The sequence shown here is derived from an EMBL/GenBank/DDBJ whole genome shotgun (WGS) entry which is preliminary data.</text>
</comment>
<reference evidence="2 3" key="1">
    <citation type="journal article" date="2015" name="Genome Announc.">
        <title>Draft Genome Sequence of the Thermophile Thermus filiformis ATCC 43280, Producer of Carotenoid-(Di)glucoside-Branched Fatty Acid (Di)esters and Source of Hyperthermostable Enzymes of Biotechnological Interest.</title>
        <authorList>
            <person name="Mandelli F."/>
            <person name="Oliveira Ramires B."/>
            <person name="Couger M.B."/>
            <person name="Paixao D.A."/>
            <person name="Camilo C.M."/>
            <person name="Polikarpov I."/>
            <person name="Prade R."/>
            <person name="Riano-Pachon D.M."/>
            <person name="Squina F.M."/>
        </authorList>
    </citation>
    <scope>NUCLEOTIDE SEQUENCE [LARGE SCALE GENOMIC DNA]</scope>
    <source>
        <strain evidence="2 3">ATCC 43280</strain>
    </source>
</reference>
<feature type="transmembrane region" description="Helical" evidence="1">
    <location>
        <begin position="12"/>
        <end position="32"/>
    </location>
</feature>
<keyword evidence="3" id="KW-1185">Reference proteome</keyword>
<evidence type="ECO:0000313" key="2">
    <source>
        <dbReference type="EMBL" id="KGQ22632.1"/>
    </source>
</evidence>
<sequence length="256" mass="27301">MLRVILWEVGKLFLLRSVRLGLFFAFVLPFVWSLAPGLKEVYGLVLVSGWQVVALGLLAGMEFLFPFLVVMAAAELLGFEVAQGTLKTLLLRPLSRTRLYLAKLLAALLYPFALLLASFLGGVLAGLPHGLSGFYGGTGVGEGGFAGVGYLGAGEALGELVRAHLLAGLVLWPLAALALLFAVVFLSTTAAALASVASLLLMRLFVAFPALKPFLLTTYLDLYLRPDALGLGLPLLFIYTLGFSALAALLFERKDL</sequence>